<evidence type="ECO:0000256" key="1">
    <source>
        <dbReference type="ARBA" id="ARBA00004141"/>
    </source>
</evidence>
<dbReference type="RefSeq" id="XP_064667298.1">
    <property type="nucleotide sequence ID" value="XM_064818381.1"/>
</dbReference>
<evidence type="ECO:0000256" key="5">
    <source>
        <dbReference type="ARBA" id="ARBA00038359"/>
    </source>
</evidence>
<dbReference type="InterPro" id="IPR052337">
    <property type="entry name" value="SAT4-like"/>
</dbReference>
<feature type="transmembrane region" description="Helical" evidence="6">
    <location>
        <begin position="183"/>
        <end position="201"/>
    </location>
</feature>
<dbReference type="Proteomes" id="UP001302812">
    <property type="component" value="Unassembled WGS sequence"/>
</dbReference>
<name>A0AAN6QGI9_9PEZI</name>
<evidence type="ECO:0000256" key="3">
    <source>
        <dbReference type="ARBA" id="ARBA00022989"/>
    </source>
</evidence>
<evidence type="ECO:0000256" key="6">
    <source>
        <dbReference type="SAM" id="Phobius"/>
    </source>
</evidence>
<dbReference type="GeneID" id="89942507"/>
<feature type="domain" description="Rhodopsin" evidence="7">
    <location>
        <begin position="27"/>
        <end position="215"/>
    </location>
</feature>
<organism evidence="8 9">
    <name type="scientific">Canariomyces notabilis</name>
    <dbReference type="NCBI Taxonomy" id="2074819"/>
    <lineage>
        <taxon>Eukaryota</taxon>
        <taxon>Fungi</taxon>
        <taxon>Dikarya</taxon>
        <taxon>Ascomycota</taxon>
        <taxon>Pezizomycotina</taxon>
        <taxon>Sordariomycetes</taxon>
        <taxon>Sordariomycetidae</taxon>
        <taxon>Sordariales</taxon>
        <taxon>Chaetomiaceae</taxon>
        <taxon>Canariomyces</taxon>
    </lineage>
</organism>
<dbReference type="GO" id="GO:0016020">
    <property type="term" value="C:membrane"/>
    <property type="evidence" value="ECO:0007669"/>
    <property type="project" value="UniProtKB-SubCell"/>
</dbReference>
<accession>A0AAN6QGI9</accession>
<dbReference type="PANTHER" id="PTHR33048:SF47">
    <property type="entry name" value="INTEGRAL MEMBRANE PROTEIN-RELATED"/>
    <property type="match status" value="1"/>
</dbReference>
<dbReference type="EMBL" id="MU853354">
    <property type="protein sequence ID" value="KAK4109728.1"/>
    <property type="molecule type" value="Genomic_DNA"/>
</dbReference>
<comment type="caution">
    <text evidence="8">The sequence shown here is derived from an EMBL/GenBank/DDBJ whole genome shotgun (WGS) entry which is preliminary data.</text>
</comment>
<sequence length="237" mass="27243">MGPGVPYERFLGTVWGTTAVAILFLAVRLYARFRGSRRLYWDDAFVIVATVLSLATAILWQWAAPAMYYTLNVTAGLALPTANFPSEMERWLRVSYAVQIFFYVSLTTVKLSLLFFFRRLGYHMDRLKYVWWPVVAFTVAVCGASIGNSQWRCLIGSAEYIIATCDQPSAIEFTTVTLKVNCALDVFSDFLIMLIPIIWIWDLHMRLKKKVGLCWSLFSHHHHHDYRYCAGSGRQCR</sequence>
<gene>
    <name evidence="8" type="ORF">N656DRAFT_813384</name>
</gene>
<keyword evidence="4 6" id="KW-0472">Membrane</keyword>
<feature type="transmembrane region" description="Helical" evidence="6">
    <location>
        <begin position="96"/>
        <end position="117"/>
    </location>
</feature>
<keyword evidence="3 6" id="KW-1133">Transmembrane helix</keyword>
<evidence type="ECO:0000256" key="2">
    <source>
        <dbReference type="ARBA" id="ARBA00022692"/>
    </source>
</evidence>
<protein>
    <recommendedName>
        <fullName evidence="7">Rhodopsin domain-containing protein</fullName>
    </recommendedName>
</protein>
<reference evidence="8" key="2">
    <citation type="submission" date="2023-05" db="EMBL/GenBank/DDBJ databases">
        <authorList>
            <consortium name="Lawrence Berkeley National Laboratory"/>
            <person name="Steindorff A."/>
            <person name="Hensen N."/>
            <person name="Bonometti L."/>
            <person name="Westerberg I."/>
            <person name="Brannstrom I.O."/>
            <person name="Guillou S."/>
            <person name="Cros-Aarteil S."/>
            <person name="Calhoun S."/>
            <person name="Haridas S."/>
            <person name="Kuo A."/>
            <person name="Mondo S."/>
            <person name="Pangilinan J."/>
            <person name="Riley R."/>
            <person name="Labutti K."/>
            <person name="Andreopoulos B."/>
            <person name="Lipzen A."/>
            <person name="Chen C."/>
            <person name="Yanf M."/>
            <person name="Daum C."/>
            <person name="Ng V."/>
            <person name="Clum A."/>
            <person name="Ohm R."/>
            <person name="Martin F."/>
            <person name="Silar P."/>
            <person name="Natvig D."/>
            <person name="Lalanne C."/>
            <person name="Gautier V."/>
            <person name="Ament-Velasquez S.L."/>
            <person name="Kruys A."/>
            <person name="Hutchinson M.I."/>
            <person name="Powell A.J."/>
            <person name="Barry K."/>
            <person name="Miller A.N."/>
            <person name="Grigoriev I.V."/>
            <person name="Debuchy R."/>
            <person name="Gladieux P."/>
            <person name="Thoren M.H."/>
            <person name="Johannesson H."/>
        </authorList>
    </citation>
    <scope>NUCLEOTIDE SEQUENCE</scope>
    <source>
        <strain evidence="8">CBS 508.74</strain>
    </source>
</reference>
<comment type="subcellular location">
    <subcellularLocation>
        <location evidence="1">Membrane</location>
        <topology evidence="1">Multi-pass membrane protein</topology>
    </subcellularLocation>
</comment>
<comment type="similarity">
    <text evidence="5">Belongs to the SAT4 family.</text>
</comment>
<evidence type="ECO:0000313" key="8">
    <source>
        <dbReference type="EMBL" id="KAK4109728.1"/>
    </source>
</evidence>
<proteinExistence type="inferred from homology"/>
<feature type="transmembrane region" description="Helical" evidence="6">
    <location>
        <begin position="12"/>
        <end position="31"/>
    </location>
</feature>
<evidence type="ECO:0000256" key="4">
    <source>
        <dbReference type="ARBA" id="ARBA00023136"/>
    </source>
</evidence>
<keyword evidence="9" id="KW-1185">Reference proteome</keyword>
<evidence type="ECO:0000259" key="7">
    <source>
        <dbReference type="Pfam" id="PF20684"/>
    </source>
</evidence>
<reference evidence="8" key="1">
    <citation type="journal article" date="2023" name="Mol. Phylogenet. Evol.">
        <title>Genome-scale phylogeny and comparative genomics of the fungal order Sordariales.</title>
        <authorList>
            <person name="Hensen N."/>
            <person name="Bonometti L."/>
            <person name="Westerberg I."/>
            <person name="Brannstrom I.O."/>
            <person name="Guillou S."/>
            <person name="Cros-Aarteil S."/>
            <person name="Calhoun S."/>
            <person name="Haridas S."/>
            <person name="Kuo A."/>
            <person name="Mondo S."/>
            <person name="Pangilinan J."/>
            <person name="Riley R."/>
            <person name="LaButti K."/>
            <person name="Andreopoulos B."/>
            <person name="Lipzen A."/>
            <person name="Chen C."/>
            <person name="Yan M."/>
            <person name="Daum C."/>
            <person name="Ng V."/>
            <person name="Clum A."/>
            <person name="Steindorff A."/>
            <person name="Ohm R.A."/>
            <person name="Martin F."/>
            <person name="Silar P."/>
            <person name="Natvig D.O."/>
            <person name="Lalanne C."/>
            <person name="Gautier V."/>
            <person name="Ament-Velasquez S.L."/>
            <person name="Kruys A."/>
            <person name="Hutchinson M.I."/>
            <person name="Powell A.J."/>
            <person name="Barry K."/>
            <person name="Miller A.N."/>
            <person name="Grigoriev I.V."/>
            <person name="Debuchy R."/>
            <person name="Gladieux P."/>
            <person name="Hiltunen Thoren M."/>
            <person name="Johannesson H."/>
        </authorList>
    </citation>
    <scope>NUCLEOTIDE SEQUENCE</scope>
    <source>
        <strain evidence="8">CBS 508.74</strain>
    </source>
</reference>
<feature type="transmembrane region" description="Helical" evidence="6">
    <location>
        <begin position="43"/>
        <end position="63"/>
    </location>
</feature>
<dbReference type="AlphaFoldDB" id="A0AAN6QGI9"/>
<dbReference type="Pfam" id="PF20684">
    <property type="entry name" value="Fung_rhodopsin"/>
    <property type="match status" value="1"/>
</dbReference>
<evidence type="ECO:0000313" key="9">
    <source>
        <dbReference type="Proteomes" id="UP001302812"/>
    </source>
</evidence>
<dbReference type="InterPro" id="IPR049326">
    <property type="entry name" value="Rhodopsin_dom_fungi"/>
</dbReference>
<keyword evidence="2 6" id="KW-0812">Transmembrane</keyword>
<dbReference type="PANTHER" id="PTHR33048">
    <property type="entry name" value="PTH11-LIKE INTEGRAL MEMBRANE PROTEIN (AFU_ORTHOLOGUE AFUA_5G11245)"/>
    <property type="match status" value="1"/>
</dbReference>
<feature type="transmembrane region" description="Helical" evidence="6">
    <location>
        <begin position="129"/>
        <end position="147"/>
    </location>
</feature>